<protein>
    <submittedName>
        <fullName evidence="1">Uncharacterized protein</fullName>
    </submittedName>
</protein>
<sequence>MCLLIYELPASKSSEWKRASTKVIFAGVAFVVDAFSDPALEPAVGDVGAVLKLGGFGLSSGGVC</sequence>
<dbReference type="AlphaFoldDB" id="A0A9P0Q616"/>
<comment type="caution">
    <text evidence="1">The sequence shown here is derived from an EMBL/GenBank/DDBJ whole genome shotgun (WGS) entry which is preliminary data.</text>
</comment>
<reference evidence="1" key="1">
    <citation type="submission" date="2022-03" db="EMBL/GenBank/DDBJ databases">
        <authorList>
            <person name="Sayadi A."/>
        </authorList>
    </citation>
    <scope>NUCLEOTIDE SEQUENCE</scope>
</reference>
<gene>
    <name evidence="1" type="ORF">ACAOBT_LOCUS29813</name>
</gene>
<dbReference type="OrthoDB" id="661148at2759"/>
<dbReference type="Proteomes" id="UP001152888">
    <property type="component" value="Unassembled WGS sequence"/>
</dbReference>
<name>A0A9P0Q616_ACAOB</name>
<organism evidence="1 2">
    <name type="scientific">Acanthoscelides obtectus</name>
    <name type="common">Bean weevil</name>
    <name type="synonym">Bruchus obtectus</name>
    <dbReference type="NCBI Taxonomy" id="200917"/>
    <lineage>
        <taxon>Eukaryota</taxon>
        <taxon>Metazoa</taxon>
        <taxon>Ecdysozoa</taxon>
        <taxon>Arthropoda</taxon>
        <taxon>Hexapoda</taxon>
        <taxon>Insecta</taxon>
        <taxon>Pterygota</taxon>
        <taxon>Neoptera</taxon>
        <taxon>Endopterygota</taxon>
        <taxon>Coleoptera</taxon>
        <taxon>Polyphaga</taxon>
        <taxon>Cucujiformia</taxon>
        <taxon>Chrysomeloidea</taxon>
        <taxon>Chrysomelidae</taxon>
        <taxon>Bruchinae</taxon>
        <taxon>Bruchini</taxon>
        <taxon>Acanthoscelides</taxon>
    </lineage>
</organism>
<dbReference type="EMBL" id="CAKOFQ010007763">
    <property type="protein sequence ID" value="CAH2007743.1"/>
    <property type="molecule type" value="Genomic_DNA"/>
</dbReference>
<evidence type="ECO:0000313" key="2">
    <source>
        <dbReference type="Proteomes" id="UP001152888"/>
    </source>
</evidence>
<accession>A0A9P0Q616</accession>
<keyword evidence="2" id="KW-1185">Reference proteome</keyword>
<proteinExistence type="predicted"/>
<evidence type="ECO:0000313" key="1">
    <source>
        <dbReference type="EMBL" id="CAH2007743.1"/>
    </source>
</evidence>